<reference evidence="2" key="1">
    <citation type="submission" date="2016-06" db="UniProtKB">
        <authorList>
            <consortium name="WormBaseParasite"/>
        </authorList>
    </citation>
    <scope>IDENTIFICATION</scope>
</reference>
<protein>
    <submittedName>
        <fullName evidence="2">BHLH domain-containing protein</fullName>
    </submittedName>
</protein>
<proteinExistence type="predicted"/>
<dbReference type="Gene3D" id="4.10.280.10">
    <property type="entry name" value="Helix-loop-helix DNA-binding domain"/>
    <property type="match status" value="1"/>
</dbReference>
<dbReference type="WBParaSite" id="SSLN_0000572001-mRNA-1">
    <property type="protein sequence ID" value="SSLN_0000572001-mRNA-1"/>
    <property type="gene ID" value="SSLN_0000572001"/>
</dbReference>
<dbReference type="AlphaFoldDB" id="A0A183SMU3"/>
<feature type="region of interest" description="Disordered" evidence="1">
    <location>
        <begin position="299"/>
        <end position="321"/>
    </location>
</feature>
<dbReference type="GO" id="GO:0046983">
    <property type="term" value="F:protein dimerization activity"/>
    <property type="evidence" value="ECO:0007669"/>
    <property type="project" value="InterPro"/>
</dbReference>
<dbReference type="InterPro" id="IPR036638">
    <property type="entry name" value="HLH_DNA-bd_sf"/>
</dbReference>
<feature type="compositionally biased region" description="Polar residues" evidence="1">
    <location>
        <begin position="301"/>
        <end position="314"/>
    </location>
</feature>
<name>A0A183SMU3_SCHSO</name>
<accession>A0A183SMU3</accession>
<sequence>LGTLLPEDMFRDGDCKKNKGSILKNSVEYICALRAENSCFVDLRREATLATGVITKLVKRIQDLESFLAPEYLAKVSSTDYQTQLQEWASTHEANQQRINTTLSSPVPRPACVSLDTSESSPGMSSIGNEDLGYPDTKGVTSVTYNTKAYLQTKFIPKRMVCSNIIKYDYDKYSAGRCHAGSSSPLAQRSSLTPSAVTKAFLSNWLLALQKLTVMCFDNTKTGSMTMTQPSTLCSSRSTSYTKPTSIALPPQTRQPLPKLPPCTAMAAGDAGCLADAQSRGNPRVRGPKRMEELRRHQGCLWTSGQRRGPSSQCQRKDAAH</sequence>
<evidence type="ECO:0000313" key="2">
    <source>
        <dbReference type="WBParaSite" id="SSLN_0000572001-mRNA-1"/>
    </source>
</evidence>
<evidence type="ECO:0000256" key="1">
    <source>
        <dbReference type="SAM" id="MobiDB-lite"/>
    </source>
</evidence>
<organism evidence="2">
    <name type="scientific">Schistocephalus solidus</name>
    <name type="common">Tapeworm</name>
    <dbReference type="NCBI Taxonomy" id="70667"/>
    <lineage>
        <taxon>Eukaryota</taxon>
        <taxon>Metazoa</taxon>
        <taxon>Spiralia</taxon>
        <taxon>Lophotrochozoa</taxon>
        <taxon>Platyhelminthes</taxon>
        <taxon>Cestoda</taxon>
        <taxon>Eucestoda</taxon>
        <taxon>Diphyllobothriidea</taxon>
        <taxon>Diphyllobothriidae</taxon>
        <taxon>Schistocephalus</taxon>
    </lineage>
</organism>